<feature type="domain" description="Helitron helicase-like" evidence="2">
    <location>
        <begin position="1"/>
        <end position="91"/>
    </location>
</feature>
<feature type="chain" id="PRO_5012982371" description="Helitron helicase-like domain-containing protein" evidence="1">
    <location>
        <begin position="18"/>
        <end position="213"/>
    </location>
</feature>
<evidence type="ECO:0000256" key="1">
    <source>
        <dbReference type="SAM" id="SignalP"/>
    </source>
</evidence>
<organism evidence="3">
    <name type="scientific">Amphimedon queenslandica</name>
    <name type="common">Sponge</name>
    <dbReference type="NCBI Taxonomy" id="400682"/>
    <lineage>
        <taxon>Eukaryota</taxon>
        <taxon>Metazoa</taxon>
        <taxon>Porifera</taxon>
        <taxon>Demospongiae</taxon>
        <taxon>Heteroscleromorpha</taxon>
        <taxon>Haplosclerida</taxon>
        <taxon>Niphatidae</taxon>
        <taxon>Amphimedon</taxon>
    </lineage>
</organism>
<dbReference type="InterPro" id="IPR025476">
    <property type="entry name" value="Helitron_helicase-like"/>
</dbReference>
<keyword evidence="1" id="KW-0732">Signal</keyword>
<dbReference type="EnsemblMetazoa" id="Aqu2.1.30688_001">
    <property type="protein sequence ID" value="Aqu2.1.30688_001"/>
    <property type="gene ID" value="Aqu2.1.30688"/>
</dbReference>
<protein>
    <recommendedName>
        <fullName evidence="2">Helitron helicase-like domain-containing protein</fullName>
    </recommendedName>
</protein>
<feature type="signal peptide" evidence="1">
    <location>
        <begin position="1"/>
        <end position="17"/>
    </location>
</feature>
<dbReference type="InParanoid" id="A0A1X7USD9"/>
<name>A0A1X7USD9_AMPQE</name>
<proteinExistence type="predicted"/>
<dbReference type="Pfam" id="PF14214">
    <property type="entry name" value="Helitron_like_N"/>
    <property type="match status" value="1"/>
</dbReference>
<evidence type="ECO:0000259" key="2">
    <source>
        <dbReference type="Pfam" id="PF14214"/>
    </source>
</evidence>
<reference evidence="3" key="1">
    <citation type="submission" date="2017-05" db="UniProtKB">
        <authorList>
            <consortium name="EnsemblMetazoa"/>
        </authorList>
    </citation>
    <scope>IDENTIFICATION</scope>
</reference>
<sequence>MIAAFGSSTFFLTFSCAEYTCDDIREYLHKVNTVPPSYNTGKLCIEDPVSVLRQFSLKFREMFKRVLIKGEVLGQVMQFYYKKEYQARKAPQYYCLIWRANVPVVGESRAEDIVRFTCRKVTCNIQNKDTCPQLHKILTRFQLYKCSNYCKKKRKFSKNVLVTKCKFGFPCPVSEETVLKNVHQSMKADKRIYHLKCSKEEVRVNNYNPLLLS</sequence>
<dbReference type="AlphaFoldDB" id="A0A1X7USD9"/>
<accession>A0A1X7USD9</accession>
<evidence type="ECO:0000313" key="3">
    <source>
        <dbReference type="EnsemblMetazoa" id="Aqu2.1.30688_001"/>
    </source>
</evidence>